<keyword evidence="1" id="KW-0378">Hydrolase</keyword>
<dbReference type="AlphaFoldDB" id="A0A499S2E7"/>
<gene>
    <name evidence="1" type="ORF">D0Y80_l00190</name>
</gene>
<keyword evidence="1" id="KW-0645">Protease</keyword>
<dbReference type="GO" id="GO:0006508">
    <property type="term" value="P:proteolysis"/>
    <property type="evidence" value="ECO:0007669"/>
    <property type="project" value="UniProtKB-KW"/>
</dbReference>
<reference evidence="1" key="1">
    <citation type="journal article" date="2019" name="Front. Microbiol.">
        <title>Prevalence of Antibiotic and Heavy Metal Resistance Determinants and Virulence-Related Genetic Elements in Plasmids of Staphylococcus aureus.</title>
        <authorList>
            <person name="Bukowski M."/>
            <person name="Piwowarczyk R."/>
            <person name="Madry A."/>
            <person name="Zagorski-Przybylo R."/>
            <person name="Hydzik M."/>
            <person name="Wladyka B."/>
        </authorList>
    </citation>
    <scope>NUCLEOTIDE SEQUENCE</scope>
    <source>
        <strain evidence="1">Ph1</strain>
        <plasmid evidence="1">pPH1-1</plasmid>
    </source>
</reference>
<keyword evidence="1" id="KW-0614">Plasmid</keyword>
<sequence length="77" mass="8501">MAKKICNISTIVFVLAIGLILSLVFSLFFNNVNAEEASQKELPNQKNTKVNIDKKDIPSAVKKLNVHLNLSVMACLD</sequence>
<geneLocation type="plasmid" evidence="1">
    <name>pPH1-1</name>
</geneLocation>
<accession>A0A499S2E7</accession>
<proteinExistence type="predicted"/>
<dbReference type="RefSeq" id="WP_234720399.1">
    <property type="nucleotide sequence ID" value="NZ_JAOAKU010000032.1"/>
</dbReference>
<name>A0A499S2E7_STAAU</name>
<organism evidence="1">
    <name type="scientific">Staphylococcus aureus</name>
    <dbReference type="NCBI Taxonomy" id="1280"/>
    <lineage>
        <taxon>Bacteria</taxon>
        <taxon>Bacillati</taxon>
        <taxon>Bacillota</taxon>
        <taxon>Bacilli</taxon>
        <taxon>Bacillales</taxon>
        <taxon>Staphylococcaceae</taxon>
        <taxon>Staphylococcus</taxon>
    </lineage>
</organism>
<dbReference type="GO" id="GO:0008233">
    <property type="term" value="F:peptidase activity"/>
    <property type="evidence" value="ECO:0007669"/>
    <property type="project" value="UniProtKB-KW"/>
</dbReference>
<dbReference type="EMBL" id="MH785236">
    <property type="protein sequence ID" value="AYK27949.1"/>
    <property type="molecule type" value="Genomic_DNA"/>
</dbReference>
<protein>
    <submittedName>
        <fullName evidence="1">Cysteine protease</fullName>
    </submittedName>
</protein>
<evidence type="ECO:0000313" key="1">
    <source>
        <dbReference type="EMBL" id="AYK27949.1"/>
    </source>
</evidence>